<accession>A1ZT59</accession>
<proteinExistence type="predicted"/>
<gene>
    <name evidence="1" type="ORF">M23134_07044</name>
</gene>
<comment type="caution">
    <text evidence="1">The sequence shown here is derived from an EMBL/GenBank/DDBJ whole genome shotgun (WGS) entry which is preliminary data.</text>
</comment>
<dbReference type="RefSeq" id="WP_002700993.1">
    <property type="nucleotide sequence ID" value="NZ_AAWS01000034.1"/>
</dbReference>
<protein>
    <submittedName>
        <fullName evidence="1">Uncharacterized protein</fullName>
    </submittedName>
</protein>
<keyword evidence="2" id="KW-1185">Reference proteome</keyword>
<dbReference type="AlphaFoldDB" id="A1ZT59"/>
<organism evidence="1 2">
    <name type="scientific">Microscilla marina ATCC 23134</name>
    <dbReference type="NCBI Taxonomy" id="313606"/>
    <lineage>
        <taxon>Bacteria</taxon>
        <taxon>Pseudomonadati</taxon>
        <taxon>Bacteroidota</taxon>
        <taxon>Cytophagia</taxon>
        <taxon>Cytophagales</taxon>
        <taxon>Microscillaceae</taxon>
        <taxon>Microscilla</taxon>
    </lineage>
</organism>
<sequence length="64" mass="7583">MTEHQTPENENLKEFQADKIKSKHFACRIWGHDWQGNSLKRTCTRCKKTQTAKFTTNIWVDVES</sequence>
<dbReference type="Proteomes" id="UP000004095">
    <property type="component" value="Unassembled WGS sequence"/>
</dbReference>
<evidence type="ECO:0000313" key="1">
    <source>
        <dbReference type="EMBL" id="EAY26449.1"/>
    </source>
</evidence>
<reference evidence="1 2" key="1">
    <citation type="submission" date="2007-01" db="EMBL/GenBank/DDBJ databases">
        <authorList>
            <person name="Haygood M."/>
            <person name="Podell S."/>
            <person name="Anderson C."/>
            <person name="Hopkinson B."/>
            <person name="Roe K."/>
            <person name="Barbeau K."/>
            <person name="Gaasterland T."/>
            <person name="Ferriera S."/>
            <person name="Johnson J."/>
            <person name="Kravitz S."/>
            <person name="Beeson K."/>
            <person name="Sutton G."/>
            <person name="Rogers Y.-H."/>
            <person name="Friedman R."/>
            <person name="Frazier M."/>
            <person name="Venter J.C."/>
        </authorList>
    </citation>
    <scope>NUCLEOTIDE SEQUENCE [LARGE SCALE GENOMIC DNA]</scope>
    <source>
        <strain evidence="1 2">ATCC 23134</strain>
    </source>
</reference>
<evidence type="ECO:0000313" key="2">
    <source>
        <dbReference type="Proteomes" id="UP000004095"/>
    </source>
</evidence>
<name>A1ZT59_MICM2</name>
<dbReference type="EMBL" id="AAWS01000034">
    <property type="protein sequence ID" value="EAY26449.1"/>
    <property type="molecule type" value="Genomic_DNA"/>
</dbReference>